<gene>
    <name evidence="1" type="ORF">E4188_22955</name>
</gene>
<dbReference type="RefSeq" id="WP_171270011.1">
    <property type="nucleotide sequence ID" value="NZ_CP038446.1"/>
</dbReference>
<accession>A0ABX6NY91</accession>
<evidence type="ECO:0000313" key="1">
    <source>
        <dbReference type="EMBL" id="QJT41357.1"/>
    </source>
</evidence>
<sequence length="191" mass="21674">MMTYYENSLKLRETSPDHPYLAHQRLDYLMQEQLHNKVPYGWKREWISSEPRATQITLRTGFPLGLPGERKEELRLNVGDVLMFQMNFCCPVMTSITGKKNKKMSLLSDEDLPSALAKYCIKAGMLLQSHALASAYVELFRKASTRFPLKCHAISVIVEISDVALAEQAIVYGMGKKRVFGYGLPTAIEVL</sequence>
<evidence type="ECO:0008006" key="3">
    <source>
        <dbReference type="Google" id="ProtNLM"/>
    </source>
</evidence>
<geneLocation type="plasmid" evidence="2">
    <name>paeme5</name>
</geneLocation>
<proteinExistence type="predicted"/>
<name>A0ABX6NY91_AERME</name>
<dbReference type="EMBL" id="CP038449">
    <property type="protein sequence ID" value="QJT41357.1"/>
    <property type="molecule type" value="Genomic_DNA"/>
</dbReference>
<organism evidence="1 2">
    <name type="scientific">Aeromonas media</name>
    <dbReference type="NCBI Taxonomy" id="651"/>
    <lineage>
        <taxon>Bacteria</taxon>
        <taxon>Pseudomonadati</taxon>
        <taxon>Pseudomonadota</taxon>
        <taxon>Gammaproteobacteria</taxon>
        <taxon>Aeromonadales</taxon>
        <taxon>Aeromonadaceae</taxon>
        <taxon>Aeromonas</taxon>
    </lineage>
</organism>
<keyword evidence="2" id="KW-1185">Reference proteome</keyword>
<dbReference type="Proteomes" id="UP000502657">
    <property type="component" value="Plasmid pAeme5"/>
</dbReference>
<protein>
    <recommendedName>
        <fullName evidence="3">Type I-E CRISPR-associated protein Cas6/Cse3/CasE</fullName>
    </recommendedName>
</protein>
<reference evidence="1 2" key="1">
    <citation type="submission" date="2019-03" db="EMBL/GenBank/DDBJ databases">
        <title>Novel transposon Tn6433 accelerates the dissemination of tet(E) in Aeromonas from aerobic biofilm under oxytetracycline stress.</title>
        <authorList>
            <person name="Shi Y."/>
            <person name="Tian Z."/>
            <person name="Zhang Y."/>
            <person name="Zhang H."/>
            <person name="Yang M."/>
        </authorList>
    </citation>
    <scope>NUCLEOTIDE SEQUENCE [LARGE SCALE GENOMIC DNA]</scope>
    <source>
        <strain evidence="1 2">R50-22</strain>
        <plasmid evidence="2">paeme5</plasmid>
    </source>
</reference>
<keyword evidence="1" id="KW-0614">Plasmid</keyword>
<evidence type="ECO:0000313" key="2">
    <source>
        <dbReference type="Proteomes" id="UP000502657"/>
    </source>
</evidence>